<reference evidence="3" key="1">
    <citation type="submission" date="2013-12" db="EMBL/GenBank/DDBJ databases">
        <title>The Genome Sequence of Aphanomyces astaci APO3.</title>
        <authorList>
            <consortium name="The Broad Institute Genomics Platform"/>
            <person name="Russ C."/>
            <person name="Tyler B."/>
            <person name="van West P."/>
            <person name="Dieguez-Uribeondo J."/>
            <person name="Young S.K."/>
            <person name="Zeng Q."/>
            <person name="Gargeya S."/>
            <person name="Fitzgerald M."/>
            <person name="Abouelleil A."/>
            <person name="Alvarado L."/>
            <person name="Chapman S.B."/>
            <person name="Gainer-Dewar J."/>
            <person name="Goldberg J."/>
            <person name="Griggs A."/>
            <person name="Gujja S."/>
            <person name="Hansen M."/>
            <person name="Howarth C."/>
            <person name="Imamovic A."/>
            <person name="Ireland A."/>
            <person name="Larimer J."/>
            <person name="McCowan C."/>
            <person name="Murphy C."/>
            <person name="Pearson M."/>
            <person name="Poon T.W."/>
            <person name="Priest M."/>
            <person name="Roberts A."/>
            <person name="Saif S."/>
            <person name="Shea T."/>
            <person name="Sykes S."/>
            <person name="Wortman J."/>
            <person name="Nusbaum C."/>
            <person name="Birren B."/>
        </authorList>
    </citation>
    <scope>NUCLEOTIDE SEQUENCE [LARGE SCALE GENOMIC DNA]</scope>
    <source>
        <strain evidence="3">APO3</strain>
    </source>
</reference>
<gene>
    <name evidence="3" type="ORF">H257_04259</name>
</gene>
<evidence type="ECO:0000313" key="3">
    <source>
        <dbReference type="EMBL" id="ETV83553.1"/>
    </source>
</evidence>
<feature type="region of interest" description="Disordered" evidence="1">
    <location>
        <begin position="30"/>
        <end position="62"/>
    </location>
</feature>
<dbReference type="GeneID" id="20806255"/>
<proteinExistence type="predicted"/>
<evidence type="ECO:0000256" key="1">
    <source>
        <dbReference type="SAM" id="MobiDB-lite"/>
    </source>
</evidence>
<dbReference type="RefSeq" id="XP_009826983.1">
    <property type="nucleotide sequence ID" value="XM_009828681.1"/>
</dbReference>
<dbReference type="VEuPathDB" id="FungiDB:H257_04259"/>
<organism evidence="3">
    <name type="scientific">Aphanomyces astaci</name>
    <name type="common">Crayfish plague agent</name>
    <dbReference type="NCBI Taxonomy" id="112090"/>
    <lineage>
        <taxon>Eukaryota</taxon>
        <taxon>Sar</taxon>
        <taxon>Stramenopiles</taxon>
        <taxon>Oomycota</taxon>
        <taxon>Saprolegniomycetes</taxon>
        <taxon>Saprolegniales</taxon>
        <taxon>Verrucalvaceae</taxon>
        <taxon>Aphanomyces</taxon>
    </lineage>
</organism>
<keyword evidence="2" id="KW-0732">Signal</keyword>
<protein>
    <submittedName>
        <fullName evidence="3">Uncharacterized protein</fullName>
    </submittedName>
</protein>
<feature type="chain" id="PRO_5013085037" evidence="2">
    <location>
        <begin position="16"/>
        <end position="62"/>
    </location>
</feature>
<evidence type="ECO:0000256" key="2">
    <source>
        <dbReference type="SAM" id="SignalP"/>
    </source>
</evidence>
<feature type="compositionally biased region" description="Pro residues" evidence="1">
    <location>
        <begin position="53"/>
        <end position="62"/>
    </location>
</feature>
<dbReference type="EMBL" id="KI913120">
    <property type="protein sequence ID" value="ETV83553.1"/>
    <property type="molecule type" value="Genomic_DNA"/>
</dbReference>
<feature type="signal peptide" evidence="2">
    <location>
        <begin position="1"/>
        <end position="15"/>
    </location>
</feature>
<name>W4GXD9_APHAT</name>
<feature type="compositionally biased region" description="Basic and acidic residues" evidence="1">
    <location>
        <begin position="35"/>
        <end position="48"/>
    </location>
</feature>
<accession>W4GXD9</accession>
<dbReference type="AlphaFoldDB" id="W4GXD9"/>
<sequence>MAWWLWLMTKHLVENFVLYALLFLLCGTDTPPSDNESKSSKFDIHRQYETIPDGPPPKRPWW</sequence>